<name>A0A6I3UBA2_STREE</name>
<sequence length="87" mass="10283">HRSIIREKNIEIPKKPYRNWISSLEGGFVSQFSYLTQENLVEYDESRVLEILVNAEKEQRGSSFLEEKTINETENFFITVLKESNEI</sequence>
<evidence type="ECO:0000313" key="2">
    <source>
        <dbReference type="Proteomes" id="UP000469505"/>
    </source>
</evidence>
<feature type="non-terminal residue" evidence="1">
    <location>
        <position position="87"/>
    </location>
</feature>
<evidence type="ECO:0000313" key="1">
    <source>
        <dbReference type="EMBL" id="MTV88610.1"/>
    </source>
</evidence>
<proteinExistence type="predicted"/>
<protein>
    <submittedName>
        <fullName evidence="1">Uncharacterized protein</fullName>
    </submittedName>
</protein>
<dbReference type="EMBL" id="WNHX01000925">
    <property type="protein sequence ID" value="MTV88610.1"/>
    <property type="molecule type" value="Genomic_DNA"/>
</dbReference>
<dbReference type="AlphaFoldDB" id="A0A6I3UBA2"/>
<gene>
    <name evidence="1" type="ORF">GM543_14235</name>
</gene>
<accession>A0A6I3UBA2</accession>
<feature type="non-terminal residue" evidence="1">
    <location>
        <position position="1"/>
    </location>
</feature>
<organism evidence="1 2">
    <name type="scientific">Streptococcus pneumoniae</name>
    <dbReference type="NCBI Taxonomy" id="1313"/>
    <lineage>
        <taxon>Bacteria</taxon>
        <taxon>Bacillati</taxon>
        <taxon>Bacillota</taxon>
        <taxon>Bacilli</taxon>
        <taxon>Lactobacillales</taxon>
        <taxon>Streptococcaceae</taxon>
        <taxon>Streptococcus</taxon>
    </lineage>
</organism>
<comment type="caution">
    <text evidence="1">The sequence shown here is derived from an EMBL/GenBank/DDBJ whole genome shotgun (WGS) entry which is preliminary data.</text>
</comment>
<reference evidence="1 2" key="1">
    <citation type="submission" date="2019-11" db="EMBL/GenBank/DDBJ databases">
        <title>Growth characteristics of pneumococcus vary with the chemical composition of the capsule and with environmental conditions.</title>
        <authorList>
            <person name="Tothpal A."/>
            <person name="Desobry K."/>
            <person name="Joshi S."/>
            <person name="Wyllie A.L."/>
            <person name="Weinberger D.M."/>
        </authorList>
    </citation>
    <scope>NUCLEOTIDE SEQUENCE [LARGE SCALE GENOMIC DNA]</scope>
    <source>
        <strain evidence="2">pnumococcus35B</strain>
    </source>
</reference>
<dbReference type="Proteomes" id="UP000469505">
    <property type="component" value="Unassembled WGS sequence"/>
</dbReference>